<evidence type="ECO:0000313" key="1">
    <source>
        <dbReference type="EMBL" id="JAH80766.1"/>
    </source>
</evidence>
<name>A0A0E9VRT8_ANGAN</name>
<dbReference type="EMBL" id="GBXM01027811">
    <property type="protein sequence ID" value="JAH80766.1"/>
    <property type="molecule type" value="Transcribed_RNA"/>
</dbReference>
<proteinExistence type="predicted"/>
<reference evidence="1" key="1">
    <citation type="submission" date="2014-11" db="EMBL/GenBank/DDBJ databases">
        <authorList>
            <person name="Amaro Gonzalez C."/>
        </authorList>
    </citation>
    <scope>NUCLEOTIDE SEQUENCE</scope>
</reference>
<reference evidence="1" key="2">
    <citation type="journal article" date="2015" name="Fish Shellfish Immunol.">
        <title>Early steps in the European eel (Anguilla anguilla)-Vibrio vulnificus interaction in the gills: Role of the RtxA13 toxin.</title>
        <authorList>
            <person name="Callol A."/>
            <person name="Pajuelo D."/>
            <person name="Ebbesson L."/>
            <person name="Teles M."/>
            <person name="MacKenzie S."/>
            <person name="Amaro C."/>
        </authorList>
    </citation>
    <scope>NUCLEOTIDE SEQUENCE</scope>
</reference>
<protein>
    <submittedName>
        <fullName evidence="1">Uncharacterized protein</fullName>
    </submittedName>
</protein>
<organism evidence="1">
    <name type="scientific">Anguilla anguilla</name>
    <name type="common">European freshwater eel</name>
    <name type="synonym">Muraena anguilla</name>
    <dbReference type="NCBI Taxonomy" id="7936"/>
    <lineage>
        <taxon>Eukaryota</taxon>
        <taxon>Metazoa</taxon>
        <taxon>Chordata</taxon>
        <taxon>Craniata</taxon>
        <taxon>Vertebrata</taxon>
        <taxon>Euteleostomi</taxon>
        <taxon>Actinopterygii</taxon>
        <taxon>Neopterygii</taxon>
        <taxon>Teleostei</taxon>
        <taxon>Anguilliformes</taxon>
        <taxon>Anguillidae</taxon>
        <taxon>Anguilla</taxon>
    </lineage>
</organism>
<accession>A0A0E9VRT8</accession>
<sequence length="54" mass="6419">MMQSLLRPHIKSSVMLVGRRYLLSNRPLIGKRTFGDELTFYSQKISKFTFRIQK</sequence>
<dbReference type="AlphaFoldDB" id="A0A0E9VRT8"/>